<dbReference type="OrthoDB" id="6416617at2759"/>
<keyword evidence="1" id="KW-0862">Zinc</keyword>
<dbReference type="GO" id="GO:0009408">
    <property type="term" value="P:response to heat"/>
    <property type="evidence" value="ECO:0007669"/>
    <property type="project" value="UniProtKB-ARBA"/>
</dbReference>
<dbReference type="Gene3D" id="2.60.40.790">
    <property type="match status" value="1"/>
</dbReference>
<evidence type="ECO:0000256" key="3">
    <source>
        <dbReference type="RuleBase" id="RU003616"/>
    </source>
</evidence>
<dbReference type="GO" id="GO:0005737">
    <property type="term" value="C:cytoplasm"/>
    <property type="evidence" value="ECO:0007669"/>
    <property type="project" value="TreeGrafter"/>
</dbReference>
<feature type="binding site" evidence="1">
    <location>
        <position position="101"/>
    </location>
    <ligand>
        <name>Zn(2+)</name>
        <dbReference type="ChEBI" id="CHEBI:29105"/>
        <label>1</label>
    </ligand>
</feature>
<dbReference type="Pfam" id="PF00011">
    <property type="entry name" value="HSP20"/>
    <property type="match status" value="1"/>
</dbReference>
<sequence>MAFALLPALFGRDWWDTWDYPTCIMDQLFGTELVEDDLLPASLYRGMLVRPRTQANIASSGKSEVKNDDKNFEVSLNVSQFKPEELEVKIVDNFVLIHGKHEEKSDEKGFVSREFSRRYMLPQNCEGDRVTSSLSPEGVLTINAPKKAIEEKPKEERKVPISKEEAKAVEDKK</sequence>
<dbReference type="GO" id="GO:0051082">
    <property type="term" value="F:unfolded protein binding"/>
    <property type="evidence" value="ECO:0007669"/>
    <property type="project" value="TreeGrafter"/>
</dbReference>
<evidence type="ECO:0000256" key="4">
    <source>
        <dbReference type="SAM" id="MobiDB-lite"/>
    </source>
</evidence>
<feature type="compositionally biased region" description="Basic and acidic residues" evidence="4">
    <location>
        <begin position="147"/>
        <end position="173"/>
    </location>
</feature>
<evidence type="ECO:0000313" key="7">
    <source>
        <dbReference type="Proteomes" id="UP000054359"/>
    </source>
</evidence>
<dbReference type="Proteomes" id="UP000054359">
    <property type="component" value="Unassembled WGS sequence"/>
</dbReference>
<feature type="region of interest" description="Disordered" evidence="4">
    <location>
        <begin position="145"/>
        <end position="173"/>
    </location>
</feature>
<evidence type="ECO:0000256" key="1">
    <source>
        <dbReference type="PIRSR" id="PIRSR036514-1"/>
    </source>
</evidence>
<dbReference type="EMBL" id="KK113016">
    <property type="protein sequence ID" value="KFM59110.1"/>
    <property type="molecule type" value="Genomic_DNA"/>
</dbReference>
<dbReference type="InterPro" id="IPR008978">
    <property type="entry name" value="HSP20-like_chaperone"/>
</dbReference>
<dbReference type="PIRSF" id="PIRSF036514">
    <property type="entry name" value="Sm_HSP_B1"/>
    <property type="match status" value="1"/>
</dbReference>
<organism evidence="6 7">
    <name type="scientific">Stegodyphus mimosarum</name>
    <name type="common">African social velvet spider</name>
    <dbReference type="NCBI Taxonomy" id="407821"/>
    <lineage>
        <taxon>Eukaryota</taxon>
        <taxon>Metazoa</taxon>
        <taxon>Ecdysozoa</taxon>
        <taxon>Arthropoda</taxon>
        <taxon>Chelicerata</taxon>
        <taxon>Arachnida</taxon>
        <taxon>Araneae</taxon>
        <taxon>Araneomorphae</taxon>
        <taxon>Entelegynae</taxon>
        <taxon>Eresoidea</taxon>
        <taxon>Eresidae</taxon>
        <taxon>Stegodyphus</taxon>
    </lineage>
</organism>
<dbReference type="GO" id="GO:0005634">
    <property type="term" value="C:nucleus"/>
    <property type="evidence" value="ECO:0007669"/>
    <property type="project" value="TreeGrafter"/>
</dbReference>
<dbReference type="PRINTS" id="PR00299">
    <property type="entry name" value="ACRYSTALLIN"/>
</dbReference>
<dbReference type="GO" id="GO:0042026">
    <property type="term" value="P:protein refolding"/>
    <property type="evidence" value="ECO:0007669"/>
    <property type="project" value="TreeGrafter"/>
</dbReference>
<accession>A0A087T1X1</accession>
<dbReference type="CDD" id="cd06526">
    <property type="entry name" value="metazoan_ACD"/>
    <property type="match status" value="1"/>
</dbReference>
<evidence type="ECO:0000259" key="5">
    <source>
        <dbReference type="PROSITE" id="PS01031"/>
    </source>
</evidence>
<dbReference type="GO" id="GO:0046872">
    <property type="term" value="F:metal ion binding"/>
    <property type="evidence" value="ECO:0007669"/>
    <property type="project" value="UniProtKB-KW"/>
</dbReference>
<proteinExistence type="inferred from homology"/>
<reference evidence="6 7" key="1">
    <citation type="submission" date="2013-11" db="EMBL/GenBank/DDBJ databases">
        <title>Genome sequencing of Stegodyphus mimosarum.</title>
        <authorList>
            <person name="Bechsgaard J."/>
        </authorList>
    </citation>
    <scope>NUCLEOTIDE SEQUENCE [LARGE SCALE GENOMIC DNA]</scope>
</reference>
<feature type="binding site" evidence="1">
    <location>
        <position position="103"/>
    </location>
    <ligand>
        <name>Zn(2+)</name>
        <dbReference type="ChEBI" id="CHEBI:29105"/>
        <label>1</label>
    </ligand>
</feature>
<dbReference type="OMA" id="QQDDHGY"/>
<feature type="domain" description="SHSP" evidence="5">
    <location>
        <begin position="53"/>
        <end position="162"/>
    </location>
</feature>
<feature type="non-terminal residue" evidence="6">
    <location>
        <position position="173"/>
    </location>
</feature>
<dbReference type="STRING" id="407821.A0A087T1X1"/>
<evidence type="ECO:0000256" key="2">
    <source>
        <dbReference type="PROSITE-ProRule" id="PRU00285"/>
    </source>
</evidence>
<dbReference type="InterPro" id="IPR002068">
    <property type="entry name" value="A-crystallin/Hsp20_dom"/>
</dbReference>
<gene>
    <name evidence="6" type="ORF">X975_02860</name>
</gene>
<evidence type="ECO:0000313" key="6">
    <source>
        <dbReference type="EMBL" id="KFM59110.1"/>
    </source>
</evidence>
<dbReference type="SUPFAM" id="SSF49764">
    <property type="entry name" value="HSP20-like chaperones"/>
    <property type="match status" value="1"/>
</dbReference>
<dbReference type="PANTHER" id="PTHR45640:SF26">
    <property type="entry name" value="RE23625P"/>
    <property type="match status" value="1"/>
</dbReference>
<dbReference type="InterPro" id="IPR055269">
    <property type="entry name" value="Alpha-crystallin/HSP_16"/>
</dbReference>
<dbReference type="PROSITE" id="PS01031">
    <property type="entry name" value="SHSP"/>
    <property type="match status" value="1"/>
</dbReference>
<keyword evidence="1" id="KW-0479">Metal-binding</keyword>
<dbReference type="InterPro" id="IPR001436">
    <property type="entry name" value="Alpha-crystallin/sHSP_animal"/>
</dbReference>
<keyword evidence="7" id="KW-1185">Reference proteome</keyword>
<dbReference type="PANTHER" id="PTHR45640">
    <property type="entry name" value="HEAT SHOCK PROTEIN HSP-12.2-RELATED"/>
    <property type="match status" value="1"/>
</dbReference>
<name>A0A087T1X1_STEMI</name>
<protein>
    <submittedName>
        <fullName evidence="6">Protein lethal(2)essential for life</fullName>
    </submittedName>
</protein>
<comment type="similarity">
    <text evidence="2 3">Belongs to the small heat shock protein (HSP20) family.</text>
</comment>
<dbReference type="AlphaFoldDB" id="A0A087T1X1"/>